<dbReference type="InterPro" id="IPR000551">
    <property type="entry name" value="MerR-type_HTH_dom"/>
</dbReference>
<proteinExistence type="predicted"/>
<dbReference type="GO" id="GO:0003700">
    <property type="term" value="F:DNA-binding transcription factor activity"/>
    <property type="evidence" value="ECO:0007669"/>
    <property type="project" value="InterPro"/>
</dbReference>
<name>A0A1L8RIM1_9ENTE</name>
<dbReference type="PANTHER" id="PTHR30204:SF69">
    <property type="entry name" value="MERR-FAMILY TRANSCRIPTIONAL REGULATOR"/>
    <property type="match status" value="1"/>
</dbReference>
<keyword evidence="4" id="KW-0804">Transcription</keyword>
<protein>
    <submittedName>
        <fullName evidence="6">MerR family transcriptional regulator</fullName>
    </submittedName>
</protein>
<keyword evidence="7" id="KW-1185">Reference proteome</keyword>
<dbReference type="CDD" id="cd00592">
    <property type="entry name" value="HTH_MerR-like"/>
    <property type="match status" value="1"/>
</dbReference>
<keyword evidence="3" id="KW-0238">DNA-binding</keyword>
<dbReference type="InterPro" id="IPR009061">
    <property type="entry name" value="DNA-bd_dom_put_sf"/>
</dbReference>
<dbReference type="PROSITE" id="PS50937">
    <property type="entry name" value="HTH_MERR_2"/>
    <property type="match status" value="2"/>
</dbReference>
<dbReference type="Gene3D" id="1.10.1660.10">
    <property type="match status" value="2"/>
</dbReference>
<organism evidence="6 7">
    <name type="scientific">Enterococcus canis</name>
    <dbReference type="NCBI Taxonomy" id="214095"/>
    <lineage>
        <taxon>Bacteria</taxon>
        <taxon>Bacillati</taxon>
        <taxon>Bacillota</taxon>
        <taxon>Bacilli</taxon>
        <taxon>Lactobacillales</taxon>
        <taxon>Enterococcaceae</taxon>
        <taxon>Enterococcus</taxon>
    </lineage>
</organism>
<evidence type="ECO:0000256" key="3">
    <source>
        <dbReference type="ARBA" id="ARBA00023125"/>
    </source>
</evidence>
<dbReference type="GO" id="GO:0003677">
    <property type="term" value="F:DNA binding"/>
    <property type="evidence" value="ECO:0007669"/>
    <property type="project" value="UniProtKB-KW"/>
</dbReference>
<dbReference type="Pfam" id="PF00376">
    <property type="entry name" value="MerR"/>
    <property type="match status" value="1"/>
</dbReference>
<evidence type="ECO:0000259" key="5">
    <source>
        <dbReference type="PROSITE" id="PS50937"/>
    </source>
</evidence>
<evidence type="ECO:0000313" key="6">
    <source>
        <dbReference type="EMBL" id="OJG19564.1"/>
    </source>
</evidence>
<gene>
    <name evidence="6" type="ORF">RU97_GL001135</name>
</gene>
<dbReference type="EMBL" id="JXKH01000002">
    <property type="protein sequence ID" value="OJG19564.1"/>
    <property type="molecule type" value="Genomic_DNA"/>
</dbReference>
<dbReference type="SMART" id="SM00422">
    <property type="entry name" value="HTH_MERR"/>
    <property type="match status" value="2"/>
</dbReference>
<feature type="domain" description="HTH merR-type" evidence="5">
    <location>
        <begin position="1"/>
        <end position="52"/>
    </location>
</feature>
<dbReference type="AlphaFoldDB" id="A0A1L8RIM1"/>
<evidence type="ECO:0000256" key="1">
    <source>
        <dbReference type="ARBA" id="ARBA00022491"/>
    </source>
</evidence>
<dbReference type="SUPFAM" id="SSF46955">
    <property type="entry name" value="Putative DNA-binding domain"/>
    <property type="match status" value="2"/>
</dbReference>
<evidence type="ECO:0000256" key="2">
    <source>
        <dbReference type="ARBA" id="ARBA00023015"/>
    </source>
</evidence>
<keyword evidence="1" id="KW-0678">Repressor</keyword>
<evidence type="ECO:0000256" key="4">
    <source>
        <dbReference type="ARBA" id="ARBA00023163"/>
    </source>
</evidence>
<feature type="domain" description="HTH merR-type" evidence="5">
    <location>
        <begin position="120"/>
        <end position="187"/>
    </location>
</feature>
<dbReference type="InterPro" id="IPR047057">
    <property type="entry name" value="MerR_fam"/>
</dbReference>
<dbReference type="PANTHER" id="PTHR30204">
    <property type="entry name" value="REDOX-CYCLING DRUG-SENSING TRANSCRIPTIONAL ACTIVATOR SOXR"/>
    <property type="match status" value="1"/>
</dbReference>
<dbReference type="STRING" id="214095.RU97_GL001135"/>
<keyword evidence="2" id="KW-0805">Transcription regulation</keyword>
<dbReference type="Pfam" id="PF13411">
    <property type="entry name" value="MerR_1"/>
    <property type="match status" value="1"/>
</dbReference>
<reference evidence="6 7" key="1">
    <citation type="submission" date="2014-12" db="EMBL/GenBank/DDBJ databases">
        <title>Draft genome sequences of 29 type strains of Enterococci.</title>
        <authorList>
            <person name="Zhong Z."/>
            <person name="Sun Z."/>
            <person name="Liu W."/>
            <person name="Zhang W."/>
            <person name="Zhang H."/>
        </authorList>
    </citation>
    <scope>NUCLEOTIDE SEQUENCE [LARGE SCALE GENOMIC DNA]</scope>
    <source>
        <strain evidence="6 7">DSM 17029</strain>
    </source>
</reference>
<dbReference type="Proteomes" id="UP000181884">
    <property type="component" value="Unassembled WGS sequence"/>
</dbReference>
<evidence type="ECO:0000313" key="7">
    <source>
        <dbReference type="Proteomes" id="UP000181884"/>
    </source>
</evidence>
<comment type="caution">
    <text evidence="6">The sequence shown here is derived from an EMBL/GenBank/DDBJ whole genome shotgun (WGS) entry which is preliminary data.</text>
</comment>
<accession>A0A1L8RIM1</accession>
<sequence length="237" mass="26779">MAAAIGVHPNTIRFYEEQGLLPSIPRLANGYRVFGETHLLQVKLIRLAFQAEILSSNLRKSAIDIVKTAANGNFSHAIEKTENYQTQIKEEIQKALEAITLTEAILADPHKADTVFEGDTISRREAAIQIGVSIDVLRDWERNGLIEIPRKGNRRKYGVVELDRLKIIAVLRHANYSQMAIRRMLTQLEQGNINLRAVIDTPEENEDIISVADRYLTSLTLALADTKKMLVILRELR</sequence>